<feature type="compositionally biased region" description="Basic and acidic residues" evidence="2">
    <location>
        <begin position="342"/>
        <end position="353"/>
    </location>
</feature>
<feature type="compositionally biased region" description="Basic and acidic residues" evidence="2">
    <location>
        <begin position="631"/>
        <end position="644"/>
    </location>
</feature>
<feature type="compositionally biased region" description="Low complexity" evidence="2">
    <location>
        <begin position="57"/>
        <end position="76"/>
    </location>
</feature>
<gene>
    <name evidence="3" type="ORF">Daesc_001978</name>
</gene>
<reference evidence="3 4" key="1">
    <citation type="journal article" date="2024" name="Front Chem Biol">
        <title>Unveiling the potential of Daldinia eschscholtzii MFLUCC 19-0629 through bioactivity and bioinformatics studies for enhanced sustainable agriculture production.</title>
        <authorList>
            <person name="Brooks S."/>
            <person name="Weaver J.A."/>
            <person name="Klomchit A."/>
            <person name="Alharthi S.A."/>
            <person name="Onlamun T."/>
            <person name="Nurani R."/>
            <person name="Vong T.K."/>
            <person name="Alberti F."/>
            <person name="Greco C."/>
        </authorList>
    </citation>
    <scope>NUCLEOTIDE SEQUENCE [LARGE SCALE GENOMIC DNA]</scope>
    <source>
        <strain evidence="3">MFLUCC 19-0629</strain>
    </source>
</reference>
<feature type="compositionally biased region" description="Basic and acidic residues" evidence="2">
    <location>
        <begin position="319"/>
        <end position="331"/>
    </location>
</feature>
<proteinExistence type="predicted"/>
<feature type="region of interest" description="Disordered" evidence="2">
    <location>
        <begin position="725"/>
        <end position="801"/>
    </location>
</feature>
<feature type="compositionally biased region" description="Low complexity" evidence="2">
    <location>
        <begin position="738"/>
        <end position="760"/>
    </location>
</feature>
<evidence type="ECO:0000313" key="3">
    <source>
        <dbReference type="EMBL" id="KAK6956699.1"/>
    </source>
</evidence>
<feature type="region of interest" description="Disordered" evidence="2">
    <location>
        <begin position="505"/>
        <end position="524"/>
    </location>
</feature>
<feature type="region of interest" description="Disordered" evidence="2">
    <location>
        <begin position="238"/>
        <end position="282"/>
    </location>
</feature>
<feature type="compositionally biased region" description="Acidic residues" evidence="2">
    <location>
        <begin position="819"/>
        <end position="835"/>
    </location>
</feature>
<keyword evidence="4" id="KW-1185">Reference proteome</keyword>
<feature type="compositionally biased region" description="Acidic residues" evidence="2">
    <location>
        <begin position="888"/>
        <end position="899"/>
    </location>
</feature>
<feature type="compositionally biased region" description="Polar residues" evidence="2">
    <location>
        <begin position="141"/>
        <end position="150"/>
    </location>
</feature>
<name>A0AAX6MVQ7_9PEZI</name>
<protein>
    <submittedName>
        <fullName evidence="3">Uncharacterized protein</fullName>
    </submittedName>
</protein>
<evidence type="ECO:0000313" key="4">
    <source>
        <dbReference type="Proteomes" id="UP001369815"/>
    </source>
</evidence>
<feature type="region of interest" description="Disordered" evidence="2">
    <location>
        <begin position="307"/>
        <end position="494"/>
    </location>
</feature>
<feature type="compositionally biased region" description="Polar residues" evidence="2">
    <location>
        <begin position="867"/>
        <end position="877"/>
    </location>
</feature>
<dbReference type="AlphaFoldDB" id="A0AAX6MVQ7"/>
<evidence type="ECO:0000256" key="2">
    <source>
        <dbReference type="SAM" id="MobiDB-lite"/>
    </source>
</evidence>
<comment type="caution">
    <text evidence="3">The sequence shown here is derived from an EMBL/GenBank/DDBJ whole genome shotgun (WGS) entry which is preliminary data.</text>
</comment>
<evidence type="ECO:0000256" key="1">
    <source>
        <dbReference type="SAM" id="Coils"/>
    </source>
</evidence>
<feature type="compositionally biased region" description="Basic and acidic residues" evidence="2">
    <location>
        <begin position="129"/>
        <end position="140"/>
    </location>
</feature>
<feature type="compositionally biased region" description="Low complexity" evidence="2">
    <location>
        <begin position="467"/>
        <end position="486"/>
    </location>
</feature>
<accession>A0AAX6MVQ7</accession>
<dbReference type="EMBL" id="JBANMG010000002">
    <property type="protein sequence ID" value="KAK6956699.1"/>
    <property type="molecule type" value="Genomic_DNA"/>
</dbReference>
<feature type="region of interest" description="Disordered" evidence="2">
    <location>
        <begin position="1"/>
        <end position="91"/>
    </location>
</feature>
<keyword evidence="1" id="KW-0175">Coiled coil</keyword>
<feature type="region of interest" description="Disordered" evidence="2">
    <location>
        <begin position="118"/>
        <end position="159"/>
    </location>
</feature>
<feature type="coiled-coil region" evidence="1">
    <location>
        <begin position="660"/>
        <end position="687"/>
    </location>
</feature>
<feature type="compositionally biased region" description="Low complexity" evidence="2">
    <location>
        <begin position="507"/>
        <end position="521"/>
    </location>
</feature>
<feature type="compositionally biased region" description="Low complexity" evidence="2">
    <location>
        <begin position="238"/>
        <end position="248"/>
    </location>
</feature>
<sequence>MGHKSKFTFPMPGRSVKQPPAVAVPNSLSKAERILGTGGQNLGSPTGTRDPNRSWETESTGGISISISESSASQSGVLEEEEDGYDRPTYGRALWEEESEALPRRLRGAKGFFSKEVKPKRSAVTLGARSRDALTDDTNSHRPQTSSTVHSHYESDKMPLSISQQTSNSAMAKGLPTKANALLDIDGALYGKVQQPKRKPSKLDFAKLRLRTRREHHADSNGVGPVLGNNYVMKSPSVMSHASHSAVSLTRSPTSPGGSEKTPKPDLITHSQPLETSTRPSRAKVISNASTLHQLYDHYEQMSFRTSEALQEEDEEEEIGGKGHLNQEHLLPRTYEPTVSDVSHEDMISREDMITPLPNSSLRDPNSRWNHSRNTSQASKVTAMRSETPSTLQIRPSSRNDYAASVSSRHTRTSKATPSIMSTMDSDRQQTSVLSLTDSESEEGETTYSGPGSSLRSYDNSFRDDSSVASSQRQRSTSRLSISSHSTNPKGASYAQLNDYLTIPHASPKTKTTRSPSTNSSLSTATRISLPIHHQEPQPQAARGSVSTVNTLGSVLSPTYSNHTHYSVQEARAVAFTPYASTAEAALSVSMDQMPISLNHAVSQQGRQRGSQNSHTSDQPTPPLSPTSVEFYRKSPDSSRRESTVSKASESQNGRMMAVTKQEEMLLAALRKKRARMRENIIAELEEGRNSLGGTSLESVDDLEQLASAHLKDAERQAAKEVREARARAKQPNNFPMRSTSLVGRGGRSSSNGRIRNHSSGPRRMEASPSASYREPLERAPSRMRASPGPESRPTGKSRHERVLLYLDRPIDSIDVIDEAEPSPDLSEFMDDDLEFPIGERRSRTRSKLGNGSYGSPYSGRPRPDSSPMSPKSTSIKNLPKGSPPINEDIDADSIDFDDFPMVGGRPKLSTLKPVPEKGIPRPDSPVSPADGFLAPSTLGHKKGKKSAVRLSAVGQVNSPMPWWGDDD</sequence>
<feature type="compositionally biased region" description="Low complexity" evidence="2">
    <location>
        <begin position="603"/>
        <end position="612"/>
    </location>
</feature>
<feature type="region of interest" description="Disordered" evidence="2">
    <location>
        <begin position="601"/>
        <end position="659"/>
    </location>
</feature>
<feature type="compositionally biased region" description="Polar residues" evidence="2">
    <location>
        <begin position="357"/>
        <end position="434"/>
    </location>
</feature>
<dbReference type="Proteomes" id="UP001369815">
    <property type="component" value="Unassembled WGS sequence"/>
</dbReference>
<feature type="compositionally biased region" description="Polar residues" evidence="2">
    <location>
        <begin position="645"/>
        <end position="654"/>
    </location>
</feature>
<feature type="compositionally biased region" description="Polar residues" evidence="2">
    <location>
        <begin position="269"/>
        <end position="280"/>
    </location>
</feature>
<organism evidence="3 4">
    <name type="scientific">Daldinia eschscholtzii</name>
    <dbReference type="NCBI Taxonomy" id="292717"/>
    <lineage>
        <taxon>Eukaryota</taxon>
        <taxon>Fungi</taxon>
        <taxon>Dikarya</taxon>
        <taxon>Ascomycota</taxon>
        <taxon>Pezizomycotina</taxon>
        <taxon>Sordariomycetes</taxon>
        <taxon>Xylariomycetidae</taxon>
        <taxon>Xylariales</taxon>
        <taxon>Hypoxylaceae</taxon>
        <taxon>Daldinia</taxon>
    </lineage>
</organism>
<feature type="region of interest" description="Disordered" evidence="2">
    <location>
        <begin position="819"/>
        <end position="946"/>
    </location>
</feature>